<evidence type="ECO:0000256" key="3">
    <source>
        <dbReference type="ARBA" id="ARBA00023163"/>
    </source>
</evidence>
<evidence type="ECO:0000313" key="6">
    <source>
        <dbReference type="EMBL" id="UTI63853.1"/>
    </source>
</evidence>
<protein>
    <submittedName>
        <fullName evidence="6">TetR/AcrR family transcriptional regulator</fullName>
    </submittedName>
</protein>
<feature type="DNA-binding region" description="H-T-H motif" evidence="4">
    <location>
        <begin position="47"/>
        <end position="66"/>
    </location>
</feature>
<dbReference type="Proteomes" id="UP001056035">
    <property type="component" value="Chromosome"/>
</dbReference>
<keyword evidence="3" id="KW-0804">Transcription</keyword>
<reference evidence="6 7" key="1">
    <citation type="submission" date="2022-06" db="EMBL/GenBank/DDBJ databases">
        <title>Paraconexibacter antarcticus.</title>
        <authorList>
            <person name="Kim C.S."/>
        </authorList>
    </citation>
    <scope>NUCLEOTIDE SEQUENCE [LARGE SCALE GENOMIC DNA]</scope>
    <source>
        <strain evidence="6 7">02-257</strain>
    </source>
</reference>
<dbReference type="PANTHER" id="PTHR47506:SF1">
    <property type="entry name" value="HTH-TYPE TRANSCRIPTIONAL REGULATOR YJDC"/>
    <property type="match status" value="1"/>
</dbReference>
<gene>
    <name evidence="6" type="ORF">NBH00_21220</name>
</gene>
<evidence type="ECO:0000256" key="4">
    <source>
        <dbReference type="PROSITE-ProRule" id="PRU00335"/>
    </source>
</evidence>
<dbReference type="RefSeq" id="WP_254570574.1">
    <property type="nucleotide sequence ID" value="NZ_CP098502.1"/>
</dbReference>
<evidence type="ECO:0000256" key="2">
    <source>
        <dbReference type="ARBA" id="ARBA00023125"/>
    </source>
</evidence>
<dbReference type="Gene3D" id="1.10.357.10">
    <property type="entry name" value="Tetracycline Repressor, domain 2"/>
    <property type="match status" value="1"/>
</dbReference>
<organism evidence="6 7">
    <name type="scientific">Paraconexibacter antarcticus</name>
    <dbReference type="NCBI Taxonomy" id="2949664"/>
    <lineage>
        <taxon>Bacteria</taxon>
        <taxon>Bacillati</taxon>
        <taxon>Actinomycetota</taxon>
        <taxon>Thermoleophilia</taxon>
        <taxon>Solirubrobacterales</taxon>
        <taxon>Paraconexibacteraceae</taxon>
        <taxon>Paraconexibacter</taxon>
    </lineage>
</organism>
<dbReference type="PROSITE" id="PS50977">
    <property type="entry name" value="HTH_TETR_2"/>
    <property type="match status" value="1"/>
</dbReference>
<accession>A0ABY5DRH0</accession>
<keyword evidence="1" id="KW-0805">Transcription regulation</keyword>
<evidence type="ECO:0000313" key="7">
    <source>
        <dbReference type="Proteomes" id="UP001056035"/>
    </source>
</evidence>
<evidence type="ECO:0000256" key="1">
    <source>
        <dbReference type="ARBA" id="ARBA00023015"/>
    </source>
</evidence>
<sequence>MSADPPTPTPVPSSQQGRAYAPDQIEQLFRDALGVLMADGTPYRDVSVARLIGETGMARSTFYGYFGDKAALLHALSASTLTRLYSPQRDWLRRGRDVTRADVGEGMRRLLDLFLEDEAVLRAVGEASVYEPTIREAYVRSVDDYARALERFVRKGQKEGWVRAEVRPADTADALAWMTERAVGRVRPGTPARRLDAIAASLADVVCSTLLVAP</sequence>
<proteinExistence type="predicted"/>
<dbReference type="SUPFAM" id="SSF48498">
    <property type="entry name" value="Tetracyclin repressor-like, C-terminal domain"/>
    <property type="match status" value="1"/>
</dbReference>
<dbReference type="InterPro" id="IPR001647">
    <property type="entry name" value="HTH_TetR"/>
</dbReference>
<feature type="domain" description="HTH tetR-type" evidence="5">
    <location>
        <begin position="22"/>
        <end position="84"/>
    </location>
</feature>
<dbReference type="InterPro" id="IPR036271">
    <property type="entry name" value="Tet_transcr_reg_TetR-rel_C_sf"/>
</dbReference>
<dbReference type="Gene3D" id="1.10.10.60">
    <property type="entry name" value="Homeodomain-like"/>
    <property type="match status" value="1"/>
</dbReference>
<dbReference type="PANTHER" id="PTHR47506">
    <property type="entry name" value="TRANSCRIPTIONAL REGULATORY PROTEIN"/>
    <property type="match status" value="1"/>
</dbReference>
<dbReference type="SUPFAM" id="SSF46689">
    <property type="entry name" value="Homeodomain-like"/>
    <property type="match status" value="1"/>
</dbReference>
<keyword evidence="2 4" id="KW-0238">DNA-binding</keyword>
<evidence type="ECO:0000259" key="5">
    <source>
        <dbReference type="PROSITE" id="PS50977"/>
    </source>
</evidence>
<keyword evidence="7" id="KW-1185">Reference proteome</keyword>
<dbReference type="EMBL" id="CP098502">
    <property type="protein sequence ID" value="UTI63853.1"/>
    <property type="molecule type" value="Genomic_DNA"/>
</dbReference>
<dbReference type="InterPro" id="IPR009057">
    <property type="entry name" value="Homeodomain-like_sf"/>
</dbReference>
<name>A0ABY5DRH0_9ACTN</name>
<dbReference type="Pfam" id="PF00440">
    <property type="entry name" value="TetR_N"/>
    <property type="match status" value="1"/>
</dbReference>